<sequence length="154" mass="16659">MTGFLKNLARTLRGRASDPLAGFQHEVVTVPEWEGAKVIVRAPSPGDHLFHIRAIWEAAGVNPGEDQDAIRAKLDAPGVDYTRASASLLVRTLFEQTDEGTMRVFGDEDVGIVVAAFGPVHGRLVAKAIELGNIGEGAQDRAKKPSRKRQTYVS</sequence>
<dbReference type="AlphaFoldDB" id="A0AAU7LEB9"/>
<dbReference type="InterPro" id="IPR010411">
    <property type="entry name" value="TAC_Gp13-like"/>
</dbReference>
<dbReference type="KEGG" id="achh:ABFG95_06810"/>
<accession>A0AAU7LEB9</accession>
<name>A0AAU7LEB9_9BURK</name>
<evidence type="ECO:0000313" key="1">
    <source>
        <dbReference type="EMBL" id="XBP00181.1"/>
    </source>
</evidence>
<dbReference type="EMBL" id="CP157584">
    <property type="protein sequence ID" value="XBP00181.1"/>
    <property type="molecule type" value="Genomic_DNA"/>
</dbReference>
<dbReference type="RefSeq" id="WP_313657439.1">
    <property type="nucleotide sequence ID" value="NZ_CP157584.1"/>
</dbReference>
<protein>
    <submittedName>
        <fullName evidence="1">Phage tail assembly chaperone</fullName>
    </submittedName>
</protein>
<proteinExistence type="predicted"/>
<reference evidence="1" key="1">
    <citation type="submission" date="2024-05" db="EMBL/GenBank/DDBJ databases">
        <title>Transcriptome analysis of the degradation process of organic nitrogen by two heterotrophic nitrifying and aerobic denitrifying bacteria, Achromobacter sp. HNDS-1 and Enterobacter sp. HNDS-6.</title>
        <authorList>
            <person name="Huang Y."/>
        </authorList>
    </citation>
    <scope>NUCLEOTIDE SEQUENCE</scope>
    <source>
        <strain evidence="1">HNDS-1</strain>
    </source>
</reference>
<gene>
    <name evidence="1" type="ORF">ABFG95_06810</name>
</gene>
<dbReference type="Pfam" id="PF06222">
    <property type="entry name" value="Phage_TAC_1"/>
    <property type="match status" value="1"/>
</dbReference>
<dbReference type="InterPro" id="IPR038556">
    <property type="entry name" value="TAC_Gp13-like_sf"/>
</dbReference>
<dbReference type="Gene3D" id="3.30.2220.20">
    <property type="entry name" value="Phage tail assembly chaperone gp13-like"/>
    <property type="match status" value="1"/>
</dbReference>
<organism evidence="1">
    <name type="scientific">Achromobacter sp. HNDS-1</name>
    <dbReference type="NCBI Taxonomy" id="3151598"/>
    <lineage>
        <taxon>Bacteria</taxon>
        <taxon>Pseudomonadati</taxon>
        <taxon>Pseudomonadota</taxon>
        <taxon>Betaproteobacteria</taxon>
        <taxon>Burkholderiales</taxon>
        <taxon>Alcaligenaceae</taxon>
        <taxon>Achromobacter</taxon>
    </lineage>
</organism>